<keyword evidence="3" id="KW-0949">S-adenosyl-L-methionine</keyword>
<reference evidence="4" key="1">
    <citation type="submission" date="2018-05" db="EMBL/GenBank/DDBJ databases">
        <authorList>
            <person name="Lanie J.A."/>
            <person name="Ng W.-L."/>
            <person name="Kazmierczak K.M."/>
            <person name="Andrzejewski T.M."/>
            <person name="Davidsen T.M."/>
            <person name="Wayne K.J."/>
            <person name="Tettelin H."/>
            <person name="Glass J.I."/>
            <person name="Rusch D."/>
            <person name="Podicherti R."/>
            <person name="Tsui H.-C.T."/>
            <person name="Winkler M.E."/>
        </authorList>
    </citation>
    <scope>NUCLEOTIDE SEQUENCE</scope>
</reference>
<dbReference type="InterPro" id="IPR018117">
    <property type="entry name" value="C5_DNA_meth_AS"/>
</dbReference>
<dbReference type="InterPro" id="IPR001525">
    <property type="entry name" value="C5_MeTfrase"/>
</dbReference>
<dbReference type="AlphaFoldDB" id="A0A382BBL8"/>
<dbReference type="PANTHER" id="PTHR46098">
    <property type="entry name" value="TRNA (CYTOSINE(38)-C(5))-METHYLTRANSFERASE"/>
    <property type="match status" value="1"/>
</dbReference>
<dbReference type="NCBIfam" id="TIGR00675">
    <property type="entry name" value="dcm"/>
    <property type="match status" value="1"/>
</dbReference>
<dbReference type="PANTHER" id="PTHR46098:SF1">
    <property type="entry name" value="TRNA (CYTOSINE(38)-C(5))-METHYLTRANSFERASE"/>
    <property type="match status" value="1"/>
</dbReference>
<evidence type="ECO:0000313" key="4">
    <source>
        <dbReference type="EMBL" id="SVB11168.1"/>
    </source>
</evidence>
<dbReference type="Gene3D" id="3.90.120.30">
    <property type="match status" value="1"/>
</dbReference>
<dbReference type="PROSITE" id="PS51679">
    <property type="entry name" value="SAM_MT_C5"/>
    <property type="match status" value="1"/>
</dbReference>
<dbReference type="PRINTS" id="PR00105">
    <property type="entry name" value="C5METTRFRASE"/>
</dbReference>
<evidence type="ECO:0000256" key="1">
    <source>
        <dbReference type="ARBA" id="ARBA00022603"/>
    </source>
</evidence>
<proteinExistence type="predicted"/>
<name>A0A382BBL8_9ZZZZ</name>
<dbReference type="GO" id="GO:0008168">
    <property type="term" value="F:methyltransferase activity"/>
    <property type="evidence" value="ECO:0007669"/>
    <property type="project" value="UniProtKB-KW"/>
</dbReference>
<dbReference type="EMBL" id="UINC01029064">
    <property type="protein sequence ID" value="SVB11168.1"/>
    <property type="molecule type" value="Genomic_DNA"/>
</dbReference>
<organism evidence="4">
    <name type="scientific">marine metagenome</name>
    <dbReference type="NCBI Taxonomy" id="408172"/>
    <lineage>
        <taxon>unclassified sequences</taxon>
        <taxon>metagenomes</taxon>
        <taxon>ecological metagenomes</taxon>
    </lineage>
</organism>
<sequence>MSEKQKISLQVAELFAGVGGFRLGLESAGHKTVWANQWEPKIKVQHAYECYRSHFGDIRDLNTDIYKVDKKSIPDHNLLVGGFPCQDYSVATTRAKGMKGVKGVLWWSIRDTILEKRPDYILLENVDRLLKSPVKQRGRDFGIILSCLFALDYSVEWRVINAAEYGFPQKRRRVFIFGCKKGTDWYNSFSNNISDYSFLAKKSFFSKEFPVENERELSLYGNIPNREISTDIQSTNDNFSYSFSNSGVMHNGEMWSKKLIPVTIEPATLRSVLIKDADESFYISKESIPKWEYLKDSKREERTRKDGTKFFYIEGAIPYPDNLDTPSRTIITSEGGLTPSRFKHLIQDPWTKKLRVLTPEEVEKLNGFPSGWTEGMPINWRYFCMGNALVVGIIEKMGRILARMA</sequence>
<dbReference type="InterPro" id="IPR029063">
    <property type="entry name" value="SAM-dependent_MTases_sf"/>
</dbReference>
<dbReference type="Gene3D" id="3.40.50.150">
    <property type="entry name" value="Vaccinia Virus protein VP39"/>
    <property type="match status" value="1"/>
</dbReference>
<evidence type="ECO:0000256" key="3">
    <source>
        <dbReference type="ARBA" id="ARBA00022691"/>
    </source>
</evidence>
<keyword evidence="2" id="KW-0808">Transferase</keyword>
<dbReference type="GO" id="GO:0032259">
    <property type="term" value="P:methylation"/>
    <property type="evidence" value="ECO:0007669"/>
    <property type="project" value="UniProtKB-KW"/>
</dbReference>
<dbReference type="Pfam" id="PF00145">
    <property type="entry name" value="DNA_methylase"/>
    <property type="match status" value="1"/>
</dbReference>
<protein>
    <recommendedName>
        <fullName evidence="5">DNA (cytosine-5-)-methyltransferase</fullName>
    </recommendedName>
</protein>
<gene>
    <name evidence="4" type="ORF">METZ01_LOCUS164022</name>
</gene>
<accession>A0A382BBL8</accession>
<keyword evidence="1" id="KW-0489">Methyltransferase</keyword>
<dbReference type="PROSITE" id="PS00094">
    <property type="entry name" value="C5_MTASE_1"/>
    <property type="match status" value="1"/>
</dbReference>
<evidence type="ECO:0000256" key="2">
    <source>
        <dbReference type="ARBA" id="ARBA00022679"/>
    </source>
</evidence>
<dbReference type="SUPFAM" id="SSF53335">
    <property type="entry name" value="S-adenosyl-L-methionine-dependent methyltransferases"/>
    <property type="match status" value="1"/>
</dbReference>
<dbReference type="InterPro" id="IPR050750">
    <property type="entry name" value="C5-MTase"/>
</dbReference>
<evidence type="ECO:0008006" key="5">
    <source>
        <dbReference type="Google" id="ProtNLM"/>
    </source>
</evidence>